<dbReference type="AlphaFoldDB" id="A0A3E3I072"/>
<evidence type="ECO:0000313" key="1">
    <source>
        <dbReference type="EMBL" id="RGE57566.1"/>
    </source>
</evidence>
<dbReference type="GeneID" id="97989016"/>
<reference evidence="1" key="1">
    <citation type="submission" date="2018-08" db="EMBL/GenBank/DDBJ databases">
        <title>A genome reference for cultivated species of the human gut microbiota.</title>
        <authorList>
            <person name="Zou Y."/>
            <person name="Xue W."/>
            <person name="Luo G."/>
        </authorList>
    </citation>
    <scope>NUCLEOTIDE SEQUENCE [LARGE SCALE GENOMIC DNA]</scope>
    <source>
        <strain evidence="1">TF05-5AC</strain>
    </source>
</reference>
<dbReference type="Proteomes" id="UP000260812">
    <property type="component" value="Unassembled WGS sequence"/>
</dbReference>
<dbReference type="RefSeq" id="WP_117545212.1">
    <property type="nucleotide sequence ID" value="NZ_JBKVAZ010000008.1"/>
</dbReference>
<proteinExistence type="predicted"/>
<comment type="caution">
    <text evidence="1">The sequence shown here is derived from an EMBL/GenBank/DDBJ whole genome shotgun (WGS) entry which is preliminary data.</text>
</comment>
<keyword evidence="2" id="KW-1185">Reference proteome</keyword>
<evidence type="ECO:0000313" key="2">
    <source>
        <dbReference type="Proteomes" id="UP000260812"/>
    </source>
</evidence>
<name>A0A3E3I072_9FIRM</name>
<organism evidence="1 2">
    <name type="scientific">Eisenbergiella massiliensis</name>
    <dbReference type="NCBI Taxonomy" id="1720294"/>
    <lineage>
        <taxon>Bacteria</taxon>
        <taxon>Bacillati</taxon>
        <taxon>Bacillota</taxon>
        <taxon>Clostridia</taxon>
        <taxon>Lachnospirales</taxon>
        <taxon>Lachnospiraceae</taxon>
        <taxon>Eisenbergiella</taxon>
    </lineage>
</organism>
<protein>
    <recommendedName>
        <fullName evidence="3">Phage protein</fullName>
    </recommendedName>
</protein>
<sequence length="99" mass="11270">MKYKKKPVVIEAFKYDGDLRGSDGKYYVPDWAVDAYEKGIMHYGALKPDDPPCELLIDTLEGIHHVSVGDYVIKGIAGELYPCKPDIFEESYELYDADF</sequence>
<gene>
    <name evidence="1" type="ORF">DXC51_19610</name>
</gene>
<evidence type="ECO:0008006" key="3">
    <source>
        <dbReference type="Google" id="ProtNLM"/>
    </source>
</evidence>
<dbReference type="EMBL" id="QVLV01000015">
    <property type="protein sequence ID" value="RGE57566.1"/>
    <property type="molecule type" value="Genomic_DNA"/>
</dbReference>
<accession>A0A3E3I072</accession>